<dbReference type="PROSITE" id="PS50943">
    <property type="entry name" value="HTH_CROC1"/>
    <property type="match status" value="1"/>
</dbReference>
<evidence type="ECO:0000313" key="3">
    <source>
        <dbReference type="Proteomes" id="UP001500909"/>
    </source>
</evidence>
<organism evidence="2 3">
    <name type="scientific">Streptomyces olivaceiscleroticus</name>
    <dbReference type="NCBI Taxonomy" id="68245"/>
    <lineage>
        <taxon>Bacteria</taxon>
        <taxon>Bacillati</taxon>
        <taxon>Actinomycetota</taxon>
        <taxon>Actinomycetes</taxon>
        <taxon>Kitasatosporales</taxon>
        <taxon>Streptomycetaceae</taxon>
        <taxon>Streptomyces</taxon>
    </lineage>
</organism>
<keyword evidence="3" id="KW-1185">Reference proteome</keyword>
<reference evidence="2 3" key="1">
    <citation type="journal article" date="2019" name="Int. J. Syst. Evol. Microbiol.">
        <title>The Global Catalogue of Microorganisms (GCM) 10K type strain sequencing project: providing services to taxonomists for standard genome sequencing and annotation.</title>
        <authorList>
            <consortium name="The Broad Institute Genomics Platform"/>
            <consortium name="The Broad Institute Genome Sequencing Center for Infectious Disease"/>
            <person name="Wu L."/>
            <person name="Ma J."/>
        </authorList>
    </citation>
    <scope>NUCLEOTIDE SEQUENCE [LARGE SCALE GENOMIC DNA]</scope>
    <source>
        <strain evidence="2 3">JCM 4805</strain>
    </source>
</reference>
<dbReference type="Gene3D" id="1.25.40.10">
    <property type="entry name" value="Tetratricopeptide repeat domain"/>
    <property type="match status" value="2"/>
</dbReference>
<dbReference type="CDD" id="cd00093">
    <property type="entry name" value="HTH_XRE"/>
    <property type="match status" value="1"/>
</dbReference>
<sequence>MKTVARGTEKEDVGEVHKESLSELAERLRTLTVQRGLTIGGLEQRTQLGRTTISQALNGNKVPTVRTLVALARALGTDVEPLLALRQAAAPRPDRRHRAGFSAREQPGWLVRDVHDPFDLEVHRAIDVSADDETSPLPVLPVYVERDHDALLREAVHGALQGRSALVTLIGGSSTGKTRACWEAVQRLPDEWRLWHPIAPSHADAVLAGLPEIGPRTVLWLNEIQHYLGTSDPTVGERVAAVLRELLRTPGRGPVLVLATAHPEDWNGLTATSAPRLDPHPQARALLTGVGLSAQIPDHFICDPAALEAAGQADPRIAEASAVAADGQLTQYLAGVPALLDRVKHATPMGRLLILAAAQLRRLGHGLALPARALEATAASLASDRTWDEDARDGWLEDALEHLSAPCRGVPGPLSPIRTRPGTPPPDQPLYRLSDYLFELGRYELRHDCPPAPFWAAALRHAHTDEDRRALARSAHERGRIRVSASVPDGTDIFGLYNRDSAYLLGQEADRTRAEGALAKIGEQRASGELERHPILAYIYGRQEAQHLKEIGEPKRAAAIWRERADQGHRDAFVHVGHHHLGLGQRAEAERWFRRGAEAGEDDAMQGLVSMLAEDGLFDEAAEWTERIVRNGSGDICAYSGLAYHYERAGNLTQAKAYFRKAIDAGLVDCYEDLVRLHAQEGDIERARRLWAEGLEAGWTTGAMMRAENRGDYVRADELALAGRDHGGTVEPLRRLLWHRLQQPNTVPLGAALARTAIDAGEAFIVKAVASMLSAAGHHHAVETLQRIFDDVDESSDP</sequence>
<accession>A0ABN0ZM21</accession>
<dbReference type="InterPro" id="IPR011990">
    <property type="entry name" value="TPR-like_helical_dom_sf"/>
</dbReference>
<dbReference type="InterPro" id="IPR010982">
    <property type="entry name" value="Lambda_DNA-bd_dom_sf"/>
</dbReference>
<proteinExistence type="predicted"/>
<dbReference type="Gene3D" id="1.10.260.40">
    <property type="entry name" value="lambda repressor-like DNA-binding domains"/>
    <property type="match status" value="1"/>
</dbReference>
<dbReference type="Pfam" id="PF13560">
    <property type="entry name" value="HTH_31"/>
    <property type="match status" value="1"/>
</dbReference>
<protein>
    <recommendedName>
        <fullName evidence="1">HTH cro/C1-type domain-containing protein</fullName>
    </recommendedName>
</protein>
<feature type="domain" description="HTH cro/C1-type" evidence="1">
    <location>
        <begin position="28"/>
        <end position="82"/>
    </location>
</feature>
<evidence type="ECO:0000259" key="1">
    <source>
        <dbReference type="PROSITE" id="PS50943"/>
    </source>
</evidence>
<evidence type="ECO:0000313" key="2">
    <source>
        <dbReference type="EMBL" id="GAA0452456.1"/>
    </source>
</evidence>
<dbReference type="RefSeq" id="WP_346094022.1">
    <property type="nucleotide sequence ID" value="NZ_BAAABY010000009.1"/>
</dbReference>
<dbReference type="SUPFAM" id="SSF47413">
    <property type="entry name" value="lambda repressor-like DNA-binding domains"/>
    <property type="match status" value="1"/>
</dbReference>
<dbReference type="InterPro" id="IPR001387">
    <property type="entry name" value="Cro/C1-type_HTH"/>
</dbReference>
<gene>
    <name evidence="2" type="ORF">GCM10010361_15720</name>
</gene>
<dbReference type="SMART" id="SM00530">
    <property type="entry name" value="HTH_XRE"/>
    <property type="match status" value="1"/>
</dbReference>
<dbReference type="Proteomes" id="UP001500909">
    <property type="component" value="Unassembled WGS sequence"/>
</dbReference>
<dbReference type="EMBL" id="BAAABY010000009">
    <property type="protein sequence ID" value="GAA0452456.1"/>
    <property type="molecule type" value="Genomic_DNA"/>
</dbReference>
<comment type="caution">
    <text evidence="2">The sequence shown here is derived from an EMBL/GenBank/DDBJ whole genome shotgun (WGS) entry which is preliminary data.</text>
</comment>
<dbReference type="SUPFAM" id="SSF81901">
    <property type="entry name" value="HCP-like"/>
    <property type="match status" value="1"/>
</dbReference>
<name>A0ABN0ZM21_9ACTN</name>